<gene>
    <name evidence="1" type="ORF">DesyoDRAFT_2055</name>
</gene>
<evidence type="ECO:0000313" key="1">
    <source>
        <dbReference type="EMBL" id="EHQ89151.1"/>
    </source>
</evidence>
<dbReference type="Proteomes" id="UP000005104">
    <property type="component" value="Chromosome"/>
</dbReference>
<dbReference type="STRING" id="768710.DesyoDRAFT_2055"/>
<dbReference type="eggNOG" id="COG3478">
    <property type="taxonomic scope" value="Bacteria"/>
</dbReference>
<sequence length="92" mass="10358">MSDFIDRLKRGKKAIQQAMDKRGEFRAGGKQIVCPHCSNVLFEKGEAQLNTQGATFLGLDWLNKSASLLVCTNCGLIQWFIIQLEKIQKSQD</sequence>
<protein>
    <recommendedName>
        <fullName evidence="3">DNA-binding protein</fullName>
    </recommendedName>
</protein>
<evidence type="ECO:0008006" key="3">
    <source>
        <dbReference type="Google" id="ProtNLM"/>
    </source>
</evidence>
<dbReference type="RefSeq" id="WP_007782511.1">
    <property type="nucleotide sequence ID" value="NZ_CM001441.1"/>
</dbReference>
<name>H5XU55_9FIRM</name>
<evidence type="ECO:0000313" key="2">
    <source>
        <dbReference type="Proteomes" id="UP000005104"/>
    </source>
</evidence>
<reference evidence="1 2" key="1">
    <citation type="submission" date="2011-11" db="EMBL/GenBank/DDBJ databases">
        <title>The Noncontiguous Finished genome of Desulfosporosinus youngiae DSM 17734.</title>
        <authorList>
            <consortium name="US DOE Joint Genome Institute (JGI-PGF)"/>
            <person name="Lucas S."/>
            <person name="Han J."/>
            <person name="Lapidus A."/>
            <person name="Cheng J.-F."/>
            <person name="Goodwin L."/>
            <person name="Pitluck S."/>
            <person name="Peters L."/>
            <person name="Ovchinnikova G."/>
            <person name="Lu M."/>
            <person name="Land M.L."/>
            <person name="Hauser L."/>
            <person name="Pester M."/>
            <person name="Spring S."/>
            <person name="Ollivier B."/>
            <person name="Rattei T."/>
            <person name="Klenk H.-P."/>
            <person name="Wagner M."/>
            <person name="Loy A."/>
            <person name="Woyke T.J."/>
        </authorList>
    </citation>
    <scope>NUCLEOTIDE SEQUENCE [LARGE SCALE GENOMIC DNA]</scope>
    <source>
        <strain evidence="1 2">DSM 17734</strain>
    </source>
</reference>
<dbReference type="AlphaFoldDB" id="H5XU55"/>
<dbReference type="HOGENOM" id="CLU_182098_1_0_9"/>
<accession>H5XU55</accession>
<dbReference type="EMBL" id="CM001441">
    <property type="protein sequence ID" value="EHQ89151.1"/>
    <property type="molecule type" value="Genomic_DNA"/>
</dbReference>
<dbReference type="OrthoDB" id="72206at2"/>
<keyword evidence="2" id="KW-1185">Reference proteome</keyword>
<proteinExistence type="predicted"/>
<organism evidence="1 2">
    <name type="scientific">Desulfosporosinus youngiae DSM 17734</name>
    <dbReference type="NCBI Taxonomy" id="768710"/>
    <lineage>
        <taxon>Bacteria</taxon>
        <taxon>Bacillati</taxon>
        <taxon>Bacillota</taxon>
        <taxon>Clostridia</taxon>
        <taxon>Eubacteriales</taxon>
        <taxon>Desulfitobacteriaceae</taxon>
        <taxon>Desulfosporosinus</taxon>
    </lineage>
</organism>